<dbReference type="PANTHER" id="PTHR21666:SF286">
    <property type="entry name" value="LIPOPROTEIN NLPD"/>
    <property type="match status" value="1"/>
</dbReference>
<keyword evidence="1" id="KW-1133">Transmembrane helix</keyword>
<keyword evidence="4" id="KW-1185">Reference proteome</keyword>
<evidence type="ECO:0000313" key="4">
    <source>
        <dbReference type="Proteomes" id="UP000007382"/>
    </source>
</evidence>
<protein>
    <submittedName>
        <fullName evidence="3">Putative peptidase, M23B family</fullName>
    </submittedName>
</protein>
<gene>
    <name evidence="3" type="ordered locus">LFE_0756</name>
</gene>
<dbReference type="CDD" id="cd12797">
    <property type="entry name" value="M23_peptidase"/>
    <property type="match status" value="1"/>
</dbReference>
<dbReference type="PATRIC" id="fig|1162668.3.peg.887"/>
<dbReference type="AlphaFoldDB" id="I0IMH2"/>
<dbReference type="InterPro" id="IPR011055">
    <property type="entry name" value="Dup_hybrid_motif"/>
</dbReference>
<evidence type="ECO:0000313" key="3">
    <source>
        <dbReference type="EMBL" id="BAM06471.1"/>
    </source>
</evidence>
<evidence type="ECO:0000256" key="1">
    <source>
        <dbReference type="SAM" id="Phobius"/>
    </source>
</evidence>
<dbReference type="STRING" id="1162668.LFE_0756"/>
<dbReference type="InterPro" id="IPR016047">
    <property type="entry name" value="M23ase_b-sheet_dom"/>
</dbReference>
<dbReference type="GO" id="GO:0004222">
    <property type="term" value="F:metalloendopeptidase activity"/>
    <property type="evidence" value="ECO:0007669"/>
    <property type="project" value="TreeGrafter"/>
</dbReference>
<feature type="transmembrane region" description="Helical" evidence="1">
    <location>
        <begin position="34"/>
        <end position="60"/>
    </location>
</feature>
<dbReference type="SUPFAM" id="SSF51261">
    <property type="entry name" value="Duplicated hybrid motif"/>
    <property type="match status" value="1"/>
</dbReference>
<sequence length="313" mass="34770">MNIPSPKKNRKTYTLLFIPSPSDKVVRVDISPRILYVGWVLSAVFLTVFLTFSVIAYSLLHKESQMVALAHQSQQQKEEIVRIYSRLQEVHARLLDLTKKEDRIRMIMDPDGTDPDAGQLQGVGGPESLAAAAVLIQKGQNGMIELMEEMDRQFTHLGSGMRYQEGSLVSLKQKIIDRAQLWASTPSIWPTHGVLTSGFGWRNSPFGVGRDFHPGIDIAGRVGLPVIATASGVVSFSGWDQGFGKSVRIDHANGFETLYAHLDQVVVYENEKVTRGEIIGYLGNTGLSTGPHLHYGVLRNRVPVDPTRYIIDF</sequence>
<organism evidence="3 4">
    <name type="scientific">Leptospirillum ferrooxidans (strain C2-3)</name>
    <dbReference type="NCBI Taxonomy" id="1162668"/>
    <lineage>
        <taxon>Bacteria</taxon>
        <taxon>Pseudomonadati</taxon>
        <taxon>Nitrospirota</taxon>
        <taxon>Nitrospiria</taxon>
        <taxon>Nitrospirales</taxon>
        <taxon>Nitrospiraceae</taxon>
        <taxon>Leptospirillum</taxon>
    </lineage>
</organism>
<dbReference type="KEGG" id="lfc:LFE_0756"/>
<dbReference type="InterPro" id="IPR050570">
    <property type="entry name" value="Cell_wall_metabolism_enzyme"/>
</dbReference>
<dbReference type="Gene3D" id="2.70.70.10">
    <property type="entry name" value="Glucose Permease (Domain IIA)"/>
    <property type="match status" value="1"/>
</dbReference>
<feature type="domain" description="M23ase beta-sheet core" evidence="2">
    <location>
        <begin position="212"/>
        <end position="306"/>
    </location>
</feature>
<dbReference type="FunFam" id="2.70.70.10:FF:000006">
    <property type="entry name" value="M23 family peptidase"/>
    <property type="match status" value="1"/>
</dbReference>
<dbReference type="eggNOG" id="COG0739">
    <property type="taxonomic scope" value="Bacteria"/>
</dbReference>
<accession>I0IMH2</accession>
<dbReference type="EMBL" id="AP012342">
    <property type="protein sequence ID" value="BAM06471.1"/>
    <property type="molecule type" value="Genomic_DNA"/>
</dbReference>
<dbReference type="OrthoDB" id="5623881at2"/>
<keyword evidence="1" id="KW-0472">Membrane</keyword>
<dbReference type="Proteomes" id="UP000007382">
    <property type="component" value="Chromosome"/>
</dbReference>
<name>I0IMH2_LEPFC</name>
<dbReference type="RefSeq" id="WP_014448963.1">
    <property type="nucleotide sequence ID" value="NC_017094.1"/>
</dbReference>
<dbReference type="PANTHER" id="PTHR21666">
    <property type="entry name" value="PEPTIDASE-RELATED"/>
    <property type="match status" value="1"/>
</dbReference>
<proteinExistence type="predicted"/>
<keyword evidence="1" id="KW-0812">Transmembrane</keyword>
<dbReference type="Pfam" id="PF01551">
    <property type="entry name" value="Peptidase_M23"/>
    <property type="match status" value="1"/>
</dbReference>
<dbReference type="HOGENOM" id="CLU_029425_2_4_0"/>
<evidence type="ECO:0000259" key="2">
    <source>
        <dbReference type="Pfam" id="PF01551"/>
    </source>
</evidence>
<reference evidence="3 4" key="1">
    <citation type="journal article" date="2012" name="J. Bacteriol.">
        <title>Complete Genome Sequence of Leptospirillum ferrooxidans Strain C2-3, Isolated from a Fresh Volcanic Ash Deposit on the Island of Miyake, Japan.</title>
        <authorList>
            <person name="Fujimura R."/>
            <person name="Sato Y."/>
            <person name="Nishizawa T."/>
            <person name="Oshima K."/>
            <person name="Kim S.-W."/>
            <person name="Hattori M."/>
            <person name="Kamijo T."/>
            <person name="Ohta H."/>
        </authorList>
    </citation>
    <scope>NUCLEOTIDE SEQUENCE [LARGE SCALE GENOMIC DNA]</scope>
    <source>
        <strain evidence="3 4">C2-3</strain>
    </source>
</reference>
<reference evidence="4" key="2">
    <citation type="submission" date="2012-03" db="EMBL/GenBank/DDBJ databases">
        <title>The complete genome sequence of the pioneer microbe on fresh volcanic deposit, Leptospirillum ferrooxidans strain C2-3.</title>
        <authorList>
            <person name="Fujimura R."/>
            <person name="Sato Y."/>
            <person name="Nishizawa T."/>
            <person name="Nanba K."/>
            <person name="Oshima K."/>
            <person name="Hattori M."/>
            <person name="Kamijo T."/>
            <person name="Ohta H."/>
        </authorList>
    </citation>
    <scope>NUCLEOTIDE SEQUENCE [LARGE SCALE GENOMIC DNA]</scope>
    <source>
        <strain evidence="4">C2-3</strain>
    </source>
</reference>